<feature type="compositionally biased region" description="Basic and acidic residues" evidence="5">
    <location>
        <begin position="465"/>
        <end position="481"/>
    </location>
</feature>
<sequence>MAYTGSRRFLRAVRTSAADRPSILPSSSYNTSSLSLRTPPLSSINNSARSRYVSESSDSSVESGDDSLGQDDEVIPVQHFKKLLECPVCFECLKAPVHQCCEGHLLCKRCFRGRKITRCPICRGTLSESRNLAVESVLSVLRNSDNRKKTQIQTEPSPVLPPNDSLGSITKDELATIVSDCVRKEVDSSLSNLKEEVTCLESKLCDSFSRLEQKIGNLVKTHEQSNKVSSMISSKVTAQGQLIASAIGDMSSAICSQFSKERDIIEIISPQMEKANKKHNGNFVKVEKDMKILNQQVSLIVAMLSDSKTKLNNLGLEIKVEEAVIPNGHQENCDDIVKGENINGYVVQVENKEEEKVVLVSHKENLLGLNNEQVVKQEALSGSDSEEESEEEEESVTFQGYRKFFPEYILPETPKSSRDLSEPLQEQLEKISLKKVNSDFESEPTSRDHLHTVLSKIVSNLSKAIESRDSSDDKQNKRDENVAAETNDDDECNEIENDSGTPEPLEHADCVTAKNASRENTQPPDGSYKDVVTALIRAALNDQPGPSGYSTSLPEELPCPLHYKGNCVVYSTKLRDHLDHIGNFTPRSTQHGRFVYTSYSLTTRDNVLIVENLGRWFQIAYNQILRDDNELLAFLQVRLVSDKPDDEYAFYVDISLLNTERNGYYGSIQYKVVPFCNQALPHHLSNKEYLFHLRNDDLDVYRFRGGILHFQIDFLAVEKEQCDED</sequence>
<dbReference type="Gene3D" id="3.30.40.10">
    <property type="entry name" value="Zinc/RING finger domain, C3HC4 (zinc finger)"/>
    <property type="match status" value="1"/>
</dbReference>
<dbReference type="Proteomes" id="UP001187531">
    <property type="component" value="Unassembled WGS sequence"/>
</dbReference>
<dbReference type="PROSITE" id="PS50089">
    <property type="entry name" value="ZF_RING_2"/>
    <property type="match status" value="1"/>
</dbReference>
<feature type="compositionally biased region" description="Low complexity" evidence="5">
    <location>
        <begin position="47"/>
        <end position="62"/>
    </location>
</feature>
<feature type="region of interest" description="Disordered" evidence="5">
    <location>
        <begin position="47"/>
        <end position="70"/>
    </location>
</feature>
<dbReference type="PANTHER" id="PTHR10315:SF117">
    <property type="entry name" value="RING-TYPE E3 UBIQUITIN TRANSFERASE"/>
    <property type="match status" value="1"/>
</dbReference>
<dbReference type="InterPro" id="IPR001841">
    <property type="entry name" value="Znf_RING"/>
</dbReference>
<evidence type="ECO:0000256" key="1">
    <source>
        <dbReference type="ARBA" id="ARBA00022723"/>
    </source>
</evidence>
<proteinExistence type="predicted"/>
<name>A0AA88HG79_ARTSF</name>
<keyword evidence="1" id="KW-0479">Metal-binding</keyword>
<evidence type="ECO:0000256" key="4">
    <source>
        <dbReference type="PROSITE-ProRule" id="PRU00175"/>
    </source>
</evidence>
<keyword evidence="2 4" id="KW-0863">Zinc-finger</keyword>
<feature type="domain" description="RING-type" evidence="6">
    <location>
        <begin position="86"/>
        <end position="123"/>
    </location>
</feature>
<evidence type="ECO:0000256" key="5">
    <source>
        <dbReference type="SAM" id="MobiDB-lite"/>
    </source>
</evidence>
<keyword evidence="3" id="KW-0862">Zinc</keyword>
<feature type="region of interest" description="Disordered" evidence="5">
    <location>
        <begin position="465"/>
        <end position="506"/>
    </location>
</feature>
<keyword evidence="8" id="KW-1185">Reference proteome</keyword>
<protein>
    <recommendedName>
        <fullName evidence="6">RING-type domain-containing protein</fullName>
    </recommendedName>
</protein>
<dbReference type="PANTHER" id="PTHR10315">
    <property type="entry name" value="E3 UBIQUITIN PROTEIN LIGASE SIAH"/>
    <property type="match status" value="1"/>
</dbReference>
<reference evidence="7" key="1">
    <citation type="submission" date="2023-07" db="EMBL/GenBank/DDBJ databases">
        <title>Chromosome-level genome assembly of Artemia franciscana.</title>
        <authorList>
            <person name="Jo E."/>
        </authorList>
    </citation>
    <scope>NUCLEOTIDE SEQUENCE</scope>
    <source>
        <tissue evidence="7">Whole body</tissue>
    </source>
</reference>
<evidence type="ECO:0000313" key="8">
    <source>
        <dbReference type="Proteomes" id="UP001187531"/>
    </source>
</evidence>
<dbReference type="CDD" id="cd16571">
    <property type="entry name" value="RING-HC_SIAHs"/>
    <property type="match status" value="1"/>
</dbReference>
<feature type="compositionally biased region" description="Acidic residues" evidence="5">
    <location>
        <begin position="384"/>
        <end position="395"/>
    </location>
</feature>
<dbReference type="SUPFAM" id="SSF57850">
    <property type="entry name" value="RING/U-box"/>
    <property type="match status" value="1"/>
</dbReference>
<accession>A0AA88HG79</accession>
<feature type="region of interest" description="Disordered" evidence="5">
    <location>
        <begin position="377"/>
        <end position="398"/>
    </location>
</feature>
<organism evidence="7 8">
    <name type="scientific">Artemia franciscana</name>
    <name type="common">Brine shrimp</name>
    <name type="synonym">Artemia sanfranciscana</name>
    <dbReference type="NCBI Taxonomy" id="6661"/>
    <lineage>
        <taxon>Eukaryota</taxon>
        <taxon>Metazoa</taxon>
        <taxon>Ecdysozoa</taxon>
        <taxon>Arthropoda</taxon>
        <taxon>Crustacea</taxon>
        <taxon>Branchiopoda</taxon>
        <taxon>Anostraca</taxon>
        <taxon>Artemiidae</taxon>
        <taxon>Artemia</taxon>
    </lineage>
</organism>
<evidence type="ECO:0000256" key="3">
    <source>
        <dbReference type="ARBA" id="ARBA00022833"/>
    </source>
</evidence>
<dbReference type="GO" id="GO:0061630">
    <property type="term" value="F:ubiquitin protein ligase activity"/>
    <property type="evidence" value="ECO:0007669"/>
    <property type="project" value="TreeGrafter"/>
</dbReference>
<comment type="caution">
    <text evidence="7">The sequence shown here is derived from an EMBL/GenBank/DDBJ whole genome shotgun (WGS) entry which is preliminary data.</text>
</comment>
<dbReference type="GO" id="GO:0008270">
    <property type="term" value="F:zinc ion binding"/>
    <property type="evidence" value="ECO:0007669"/>
    <property type="project" value="UniProtKB-KW"/>
</dbReference>
<evidence type="ECO:0000313" key="7">
    <source>
        <dbReference type="EMBL" id="KAK2706866.1"/>
    </source>
</evidence>
<dbReference type="GO" id="GO:0005737">
    <property type="term" value="C:cytoplasm"/>
    <property type="evidence" value="ECO:0007669"/>
    <property type="project" value="TreeGrafter"/>
</dbReference>
<gene>
    <name evidence="7" type="ORF">QYM36_014788</name>
</gene>
<dbReference type="InterPro" id="IPR049548">
    <property type="entry name" value="Sina-like_RING"/>
</dbReference>
<dbReference type="EMBL" id="JAVRJZ010000019">
    <property type="protein sequence ID" value="KAK2706866.1"/>
    <property type="molecule type" value="Genomic_DNA"/>
</dbReference>
<dbReference type="AlphaFoldDB" id="A0AA88HG79"/>
<evidence type="ECO:0000259" key="6">
    <source>
        <dbReference type="PROSITE" id="PS50089"/>
    </source>
</evidence>
<dbReference type="InterPro" id="IPR052088">
    <property type="entry name" value="E3_ubiquitin-ligase_SINA"/>
</dbReference>
<feature type="compositionally biased region" description="Acidic residues" evidence="5">
    <location>
        <begin position="486"/>
        <end position="497"/>
    </location>
</feature>
<evidence type="ECO:0000256" key="2">
    <source>
        <dbReference type="ARBA" id="ARBA00022771"/>
    </source>
</evidence>
<dbReference type="Pfam" id="PF21362">
    <property type="entry name" value="Sina_RING"/>
    <property type="match status" value="1"/>
</dbReference>
<dbReference type="InterPro" id="IPR013083">
    <property type="entry name" value="Znf_RING/FYVE/PHD"/>
</dbReference>